<keyword evidence="1" id="KW-0472">Membrane</keyword>
<dbReference type="Pfam" id="PF11151">
    <property type="entry name" value="DUF2929"/>
    <property type="match status" value="1"/>
</dbReference>
<proteinExistence type="predicted"/>
<protein>
    <submittedName>
        <fullName evidence="2">DUF2929 domain-containing protein</fullName>
    </submittedName>
</protein>
<evidence type="ECO:0000313" key="3">
    <source>
        <dbReference type="Proteomes" id="UP000245938"/>
    </source>
</evidence>
<sequence length="68" mass="7440">MKYIVLLVWSAILFSVLNYVVSAINNTPFGMDQVKTGLLFSLVFSAVIVIIGMIIPSESPKEVGAHKE</sequence>
<dbReference type="RefSeq" id="WP_109305600.1">
    <property type="nucleotide sequence ID" value="NZ_BJUF01000012.1"/>
</dbReference>
<keyword evidence="1" id="KW-0812">Transmembrane</keyword>
<evidence type="ECO:0000313" key="2">
    <source>
        <dbReference type="EMBL" id="PWI25843.1"/>
    </source>
</evidence>
<evidence type="ECO:0000256" key="1">
    <source>
        <dbReference type="SAM" id="Phobius"/>
    </source>
</evidence>
<reference evidence="2 3" key="1">
    <citation type="submission" date="2018-05" db="EMBL/GenBank/DDBJ databases">
        <title>Kurthia sibirica genome sequence.</title>
        <authorList>
            <person name="Maclea K.S."/>
            <person name="Goen A.E."/>
        </authorList>
    </citation>
    <scope>NUCLEOTIDE SEQUENCE [LARGE SCALE GENOMIC DNA]</scope>
    <source>
        <strain evidence="2 3">ATCC 49154</strain>
    </source>
</reference>
<dbReference type="OrthoDB" id="2440739at2"/>
<accession>A0A2U3AMS0</accession>
<dbReference type="AlphaFoldDB" id="A0A2U3AMS0"/>
<keyword evidence="3" id="KW-1185">Reference proteome</keyword>
<dbReference type="EMBL" id="QFVR01000006">
    <property type="protein sequence ID" value="PWI25843.1"/>
    <property type="molecule type" value="Genomic_DNA"/>
</dbReference>
<dbReference type="Proteomes" id="UP000245938">
    <property type="component" value="Unassembled WGS sequence"/>
</dbReference>
<comment type="caution">
    <text evidence="2">The sequence shown here is derived from an EMBL/GenBank/DDBJ whole genome shotgun (WGS) entry which is preliminary data.</text>
</comment>
<feature type="transmembrane region" description="Helical" evidence="1">
    <location>
        <begin position="38"/>
        <end position="57"/>
    </location>
</feature>
<gene>
    <name evidence="2" type="ORF">DEX24_06470</name>
</gene>
<name>A0A2U3AMS0_9BACL</name>
<organism evidence="2 3">
    <name type="scientific">Kurthia sibirica</name>
    <dbReference type="NCBI Taxonomy" id="202750"/>
    <lineage>
        <taxon>Bacteria</taxon>
        <taxon>Bacillati</taxon>
        <taxon>Bacillota</taxon>
        <taxon>Bacilli</taxon>
        <taxon>Bacillales</taxon>
        <taxon>Caryophanaceae</taxon>
        <taxon>Kurthia</taxon>
    </lineage>
</organism>
<dbReference type="InterPro" id="IPR021324">
    <property type="entry name" value="DUF2929"/>
</dbReference>
<keyword evidence="1" id="KW-1133">Transmembrane helix</keyword>